<comment type="caution">
    <text evidence="2">The sequence shown here is derived from an EMBL/GenBank/DDBJ whole genome shotgun (WGS) entry which is preliminary data.</text>
</comment>
<gene>
    <name evidence="2" type="ORF">FKZ61_03055</name>
</gene>
<dbReference type="Proteomes" id="UP000317371">
    <property type="component" value="Unassembled WGS sequence"/>
</dbReference>
<feature type="transmembrane region" description="Helical" evidence="1">
    <location>
        <begin position="12"/>
        <end position="32"/>
    </location>
</feature>
<reference evidence="2 3" key="1">
    <citation type="submission" date="2019-06" db="EMBL/GenBank/DDBJ databases">
        <title>Genome sequence of Litorilinea aerophila BAA-2444.</title>
        <authorList>
            <person name="Maclea K.S."/>
            <person name="Maurais E.G."/>
            <person name="Iannazzi L.C."/>
        </authorList>
    </citation>
    <scope>NUCLEOTIDE SEQUENCE [LARGE SCALE GENOMIC DNA]</scope>
    <source>
        <strain evidence="2 3">ATCC BAA-2444</strain>
    </source>
</reference>
<dbReference type="AlphaFoldDB" id="A0A540VKW2"/>
<evidence type="ECO:0000313" key="2">
    <source>
        <dbReference type="EMBL" id="TQE97410.1"/>
    </source>
</evidence>
<protein>
    <submittedName>
        <fullName evidence="2">Uncharacterized protein</fullName>
    </submittedName>
</protein>
<dbReference type="InParanoid" id="A0A540VKW2"/>
<accession>A0A540VKW2</accession>
<dbReference type="RefSeq" id="WP_141608603.1">
    <property type="nucleotide sequence ID" value="NZ_VIGC02000003.1"/>
</dbReference>
<sequence>MPKYLSTPLKVGLVFGVLGLALTVVGIVRGNVPLHPANIAMALLIGGGVWFAVSWAVATAAVDVERDWEEEEDAML</sequence>
<evidence type="ECO:0000313" key="3">
    <source>
        <dbReference type="Proteomes" id="UP000317371"/>
    </source>
</evidence>
<proteinExistence type="predicted"/>
<keyword evidence="1" id="KW-0812">Transmembrane</keyword>
<evidence type="ECO:0000256" key="1">
    <source>
        <dbReference type="SAM" id="Phobius"/>
    </source>
</evidence>
<organism evidence="2 3">
    <name type="scientific">Litorilinea aerophila</name>
    <dbReference type="NCBI Taxonomy" id="1204385"/>
    <lineage>
        <taxon>Bacteria</taxon>
        <taxon>Bacillati</taxon>
        <taxon>Chloroflexota</taxon>
        <taxon>Caldilineae</taxon>
        <taxon>Caldilineales</taxon>
        <taxon>Caldilineaceae</taxon>
        <taxon>Litorilinea</taxon>
    </lineage>
</organism>
<keyword evidence="1" id="KW-1133">Transmembrane helix</keyword>
<dbReference type="EMBL" id="VIGC01000003">
    <property type="protein sequence ID" value="TQE97410.1"/>
    <property type="molecule type" value="Genomic_DNA"/>
</dbReference>
<keyword evidence="1" id="KW-0472">Membrane</keyword>
<feature type="transmembrane region" description="Helical" evidence="1">
    <location>
        <begin position="39"/>
        <end position="58"/>
    </location>
</feature>
<keyword evidence="3" id="KW-1185">Reference proteome</keyword>
<name>A0A540VKW2_9CHLR</name>